<dbReference type="RefSeq" id="WP_057754806.1">
    <property type="nucleotide sequence ID" value="NZ_LJYG01000108.1"/>
</dbReference>
<dbReference type="AlphaFoldDB" id="A0A0R3D040"/>
<dbReference type="SUPFAM" id="SSF53137">
    <property type="entry name" value="Translational machinery components"/>
    <property type="match status" value="1"/>
</dbReference>
<proteinExistence type="predicted"/>
<dbReference type="EMBL" id="LJYG01000108">
    <property type="protein sequence ID" value="KRQ03098.1"/>
    <property type="molecule type" value="Genomic_DNA"/>
</dbReference>
<name>A0A0R3D040_9BRAD</name>
<sequence length="141" mass="15066">MPSHFHAVVWIDHSQARIFHLGLSGSDEVTLHPQLATRHLHHKANEIGSGHAAPDATFLAEVTKALADAGEILIIGPANAKTELASHIRAHAPDLAKRIVAVEAADHPTDNEIVAYAKRHFKLPLPRVQPPGAAAGERHAG</sequence>
<protein>
    <submittedName>
        <fullName evidence="1">Translational machinery protein</fullName>
    </submittedName>
</protein>
<dbReference type="Gene3D" id="3.30.420.60">
    <property type="entry name" value="eRF1 domain 2"/>
    <property type="match status" value="1"/>
</dbReference>
<dbReference type="STRING" id="989370.AOQ71_30505"/>
<comment type="caution">
    <text evidence="1">The sequence shown here is derived from an EMBL/GenBank/DDBJ whole genome shotgun (WGS) entry which is preliminary data.</text>
</comment>
<dbReference type="Proteomes" id="UP000051936">
    <property type="component" value="Unassembled WGS sequence"/>
</dbReference>
<reference evidence="1 2" key="1">
    <citation type="submission" date="2015-09" db="EMBL/GenBank/DDBJ databases">
        <title>Draft Genome Sequence of Bradyrhizobium manausense Strain BR 3351T, a Novel Symbiotic Nitrogen-Fixing Alphaproteobacterium Isolated from Brazilian Amazon Rain Forest.</title>
        <authorList>
            <person name="De Araujo J.L."/>
            <person name="Zilli J.E."/>
        </authorList>
    </citation>
    <scope>NUCLEOTIDE SEQUENCE [LARGE SCALE GENOMIC DNA]</scope>
    <source>
        <strain evidence="1 2">BR3351</strain>
    </source>
</reference>
<dbReference type="OrthoDB" id="7173112at2"/>
<accession>A0A0R3D040</accession>
<evidence type="ECO:0000313" key="1">
    <source>
        <dbReference type="EMBL" id="KRQ03098.1"/>
    </source>
</evidence>
<evidence type="ECO:0000313" key="2">
    <source>
        <dbReference type="Proteomes" id="UP000051936"/>
    </source>
</evidence>
<keyword evidence="2" id="KW-1185">Reference proteome</keyword>
<dbReference type="InterPro" id="IPR042226">
    <property type="entry name" value="eFR1_2_sf"/>
</dbReference>
<gene>
    <name evidence="1" type="ORF">AOQ71_30505</name>
</gene>
<organism evidence="1 2">
    <name type="scientific">Bradyrhizobium manausense</name>
    <dbReference type="NCBI Taxonomy" id="989370"/>
    <lineage>
        <taxon>Bacteria</taxon>
        <taxon>Pseudomonadati</taxon>
        <taxon>Pseudomonadota</taxon>
        <taxon>Alphaproteobacteria</taxon>
        <taxon>Hyphomicrobiales</taxon>
        <taxon>Nitrobacteraceae</taxon>
        <taxon>Bradyrhizobium</taxon>
    </lineage>
</organism>